<accession>A0A8H5LQJ2</accession>
<dbReference type="Gene3D" id="3.40.525.10">
    <property type="entry name" value="CRAL-TRIO lipid binding domain"/>
    <property type="match status" value="1"/>
</dbReference>
<dbReference type="SUPFAM" id="SSF46938">
    <property type="entry name" value="CRAL/TRIO N-terminal domain"/>
    <property type="match status" value="1"/>
</dbReference>
<feature type="compositionally biased region" description="Polar residues" evidence="1">
    <location>
        <begin position="14"/>
        <end position="31"/>
    </location>
</feature>
<dbReference type="GO" id="GO:0008270">
    <property type="term" value="F:zinc ion binding"/>
    <property type="evidence" value="ECO:0007669"/>
    <property type="project" value="InterPro"/>
</dbReference>
<dbReference type="InterPro" id="IPR036865">
    <property type="entry name" value="CRAL-TRIO_dom_sf"/>
</dbReference>
<organism evidence="2 3">
    <name type="scientific">Collybiopsis confluens</name>
    <dbReference type="NCBI Taxonomy" id="2823264"/>
    <lineage>
        <taxon>Eukaryota</taxon>
        <taxon>Fungi</taxon>
        <taxon>Dikarya</taxon>
        <taxon>Basidiomycota</taxon>
        <taxon>Agaricomycotina</taxon>
        <taxon>Agaricomycetes</taxon>
        <taxon>Agaricomycetidae</taxon>
        <taxon>Agaricales</taxon>
        <taxon>Marasmiineae</taxon>
        <taxon>Omphalotaceae</taxon>
        <taxon>Collybiopsis</taxon>
    </lineage>
</organism>
<reference evidence="2 3" key="1">
    <citation type="journal article" date="2020" name="ISME J.">
        <title>Uncovering the hidden diversity of litter-decomposition mechanisms in mushroom-forming fungi.</title>
        <authorList>
            <person name="Floudas D."/>
            <person name="Bentzer J."/>
            <person name="Ahren D."/>
            <person name="Johansson T."/>
            <person name="Persson P."/>
            <person name="Tunlid A."/>
        </authorList>
    </citation>
    <scope>NUCLEOTIDE SEQUENCE [LARGE SCALE GENOMIC DNA]</scope>
    <source>
        <strain evidence="2 3">CBS 406.79</strain>
    </source>
</reference>
<feature type="region of interest" description="Disordered" evidence="1">
    <location>
        <begin position="1057"/>
        <end position="1083"/>
    </location>
</feature>
<proteinExistence type="predicted"/>
<feature type="compositionally biased region" description="Low complexity" evidence="1">
    <location>
        <begin position="733"/>
        <end position="747"/>
    </location>
</feature>
<feature type="compositionally biased region" description="Acidic residues" evidence="1">
    <location>
        <begin position="593"/>
        <end position="607"/>
    </location>
</feature>
<feature type="region of interest" description="Disordered" evidence="1">
    <location>
        <begin position="633"/>
        <end position="769"/>
    </location>
</feature>
<protein>
    <submittedName>
        <fullName evidence="2">Uncharacterized protein</fullName>
    </submittedName>
</protein>
<dbReference type="Proteomes" id="UP000518752">
    <property type="component" value="Unassembled WGS sequence"/>
</dbReference>
<sequence>MLGKQERRRPPNIPNTTGTTKSLFSTKSSIKSRIGSVSPDPEDAPRPSTTRIQTEPAPGTKVGLIHEYDEKQKEFMRSVEEYSRVSKWNVNDAKNRMKNTMEWQREFKPELIVPDEVKIEDESGKIGRAKDLMPPGQESLVIIVDYKTTALRINPPISAANKQFYVETLGRAIVTNQKPSSLAQLLLQRNFTHAFNPNLVELIPATQLATEFGGEYQFERMIMLTETHLFYRVCDIAPDDSCSELNGEGLGKVEPKEGAIKGETESFYERRRHGLIPSKSHDKPSALIFAVSEIQFGHSYKPMLADLYSCGAVFVEMGNTASEVVWLKSCARLLGFGANPGLLDCSGALGDPQEFLLDRGIFRDEGVRPPSAFLDPDYSKAGIADYLFPTLKTTSPSPKSSANNFPTTTYPQALVKWYKPAIASNDFSYAEASDLFIAVKRVQAAFSDAYYQRRTNDEDEQLVLLEAGLEDARPALTYLSDFWGNVRNCPLFAMITRGFVHQMIVDISSFLTTEEKVNLLKGWGIPETELDHLQDYYSLSKQKFEVFPPMPLNPFDLEGACLISLLDNPSSWFIFPGQDRLDYAPESTKPDERNEEVEGPDDDEVEVEKEARAPVQKLDIAFFDHSLTNSVGKPAVRYSTSGHAKRPASPSSEDSDSSTEVRKKPAKRQKPFVSMDDDSRKVDCEGIMTVEGSGGRGPKAIVDGPKANSAATRTVIRPLQRADRIRPVPPRNKTSVAASAPSTSKSSSKGKGKGKANKATSGSGAKQEYHPKSKFIKDVEGVSVVGDFLASDSFVPEETDLLGSRTQYTTGPDMLLRMPHFQIDKSLMALGGIVGRNGFNMSVGDIQRLAFPLPKPARMENGDQLGFCLECVRAGKDDCDYQRPQSRCRNCQTLKLQCSKTLDLEKGLDVMNVTLAHFRNAPENAQARFRVAQDLRQALDLVVEGYTAQRKLIGFLSGQFLEAFNEFKATMDDPLIVLKSLAYSPEDPVARFSYDQFALLATLFKWNSKLNFSEVDTGDKTLLKWLEHVKFLASEPLSTASTSGGLSKTIVDLFPSDERSGDIEMDAQDDDGEGEDELAEGLATSVPIVGSEASLAGSPSS</sequence>
<feature type="region of interest" description="Disordered" evidence="1">
    <location>
        <begin position="1"/>
        <end position="57"/>
    </location>
</feature>
<dbReference type="EMBL" id="JAACJN010000164">
    <property type="protein sequence ID" value="KAF5365813.1"/>
    <property type="molecule type" value="Genomic_DNA"/>
</dbReference>
<dbReference type="PANTHER" id="PTHR45824">
    <property type="entry name" value="GH16843P"/>
    <property type="match status" value="1"/>
</dbReference>
<dbReference type="GO" id="GO:0000981">
    <property type="term" value="F:DNA-binding transcription factor activity, RNA polymerase II-specific"/>
    <property type="evidence" value="ECO:0007669"/>
    <property type="project" value="InterPro"/>
</dbReference>
<feature type="compositionally biased region" description="Acidic residues" evidence="1">
    <location>
        <begin position="1063"/>
        <end position="1079"/>
    </location>
</feature>
<dbReference type="CDD" id="cd00067">
    <property type="entry name" value="GAL4"/>
    <property type="match status" value="1"/>
</dbReference>
<evidence type="ECO:0000256" key="1">
    <source>
        <dbReference type="SAM" id="MobiDB-lite"/>
    </source>
</evidence>
<comment type="caution">
    <text evidence="2">The sequence shown here is derived from an EMBL/GenBank/DDBJ whole genome shotgun (WGS) entry which is preliminary data.</text>
</comment>
<feature type="region of interest" description="Disordered" evidence="1">
    <location>
        <begin position="583"/>
        <end position="608"/>
    </location>
</feature>
<feature type="compositionally biased region" description="Basic and acidic residues" evidence="1">
    <location>
        <begin position="583"/>
        <end position="592"/>
    </location>
</feature>
<feature type="compositionally biased region" description="Low complexity" evidence="1">
    <location>
        <begin position="757"/>
        <end position="766"/>
    </location>
</feature>
<evidence type="ECO:0000313" key="2">
    <source>
        <dbReference type="EMBL" id="KAF5365813.1"/>
    </source>
</evidence>
<dbReference type="PANTHER" id="PTHR45824:SF29">
    <property type="entry name" value="GH16843P"/>
    <property type="match status" value="1"/>
</dbReference>
<dbReference type="GO" id="GO:0008526">
    <property type="term" value="F:phosphatidylinositol transfer activity"/>
    <property type="evidence" value="ECO:0007669"/>
    <property type="project" value="TreeGrafter"/>
</dbReference>
<dbReference type="InterPro" id="IPR001138">
    <property type="entry name" value="Zn2Cys6_DnaBD"/>
</dbReference>
<gene>
    <name evidence="2" type="ORF">D9757_012675</name>
</gene>
<dbReference type="AlphaFoldDB" id="A0A8H5LQJ2"/>
<dbReference type="InterPro" id="IPR036273">
    <property type="entry name" value="CRAL/TRIO_N_dom_sf"/>
</dbReference>
<name>A0A8H5LQJ2_9AGAR</name>
<keyword evidence="3" id="KW-1185">Reference proteome</keyword>
<dbReference type="OrthoDB" id="3131936at2759"/>
<dbReference type="InterPro" id="IPR052578">
    <property type="entry name" value="PI_Transfer_CRAL-TRIO"/>
</dbReference>
<evidence type="ECO:0000313" key="3">
    <source>
        <dbReference type="Proteomes" id="UP000518752"/>
    </source>
</evidence>